<keyword evidence="12" id="KW-1185">Reference proteome</keyword>
<evidence type="ECO:0000256" key="9">
    <source>
        <dbReference type="RuleBase" id="RU369079"/>
    </source>
</evidence>
<keyword evidence="3" id="KW-1003">Cell membrane</keyword>
<organism evidence="11 12">
    <name type="scientific">Salipiger marinus</name>
    <dbReference type="NCBI Taxonomy" id="555512"/>
    <lineage>
        <taxon>Bacteria</taxon>
        <taxon>Pseudomonadati</taxon>
        <taxon>Pseudomonadota</taxon>
        <taxon>Alphaproteobacteria</taxon>
        <taxon>Rhodobacterales</taxon>
        <taxon>Roseobacteraceae</taxon>
        <taxon>Salipiger</taxon>
    </lineage>
</organism>
<evidence type="ECO:0000259" key="10">
    <source>
        <dbReference type="Pfam" id="PF04290"/>
    </source>
</evidence>
<keyword evidence="2 9" id="KW-0813">Transport</keyword>
<dbReference type="InterPro" id="IPR055348">
    <property type="entry name" value="DctQ"/>
</dbReference>
<dbReference type="InterPro" id="IPR007387">
    <property type="entry name" value="TRAP_DctQ"/>
</dbReference>
<feature type="transmembrane region" description="Helical" evidence="9">
    <location>
        <begin position="61"/>
        <end position="82"/>
    </location>
</feature>
<accession>A0A1G8MHZ2</accession>
<keyword evidence="5 9" id="KW-0812">Transmembrane</keyword>
<feature type="transmembrane region" description="Helical" evidence="9">
    <location>
        <begin position="103"/>
        <end position="123"/>
    </location>
</feature>
<comment type="subcellular location">
    <subcellularLocation>
        <location evidence="1 9">Cell inner membrane</location>
        <topology evidence="1 9">Multi-pass membrane protein</topology>
    </subcellularLocation>
</comment>
<gene>
    <name evidence="11" type="ORF">SAMN04487993_100861</name>
</gene>
<dbReference type="GO" id="GO:0005886">
    <property type="term" value="C:plasma membrane"/>
    <property type="evidence" value="ECO:0007669"/>
    <property type="project" value="UniProtKB-SubCell"/>
</dbReference>
<reference evidence="11 12" key="1">
    <citation type="submission" date="2016-10" db="EMBL/GenBank/DDBJ databases">
        <authorList>
            <person name="de Groot N.N."/>
        </authorList>
    </citation>
    <scope>NUCLEOTIDE SEQUENCE [LARGE SCALE GENOMIC DNA]</scope>
    <source>
        <strain evidence="11 12">DSM 26424</strain>
    </source>
</reference>
<name>A0A1G8MHZ2_9RHOB</name>
<evidence type="ECO:0000313" key="11">
    <source>
        <dbReference type="EMBL" id="SDI67543.1"/>
    </source>
</evidence>
<feature type="domain" description="Tripartite ATP-independent periplasmic transporters DctQ component" evidence="10">
    <location>
        <begin position="41"/>
        <end position="172"/>
    </location>
</feature>
<dbReference type="STRING" id="555512.SAMN04487993_100861"/>
<keyword evidence="7 9" id="KW-0472">Membrane</keyword>
<dbReference type="GO" id="GO:0022857">
    <property type="term" value="F:transmembrane transporter activity"/>
    <property type="evidence" value="ECO:0007669"/>
    <property type="project" value="UniProtKB-UniRule"/>
</dbReference>
<feature type="transmembrane region" description="Helical" evidence="9">
    <location>
        <begin position="148"/>
        <end position="167"/>
    </location>
</feature>
<dbReference type="Pfam" id="PF04290">
    <property type="entry name" value="DctQ"/>
    <property type="match status" value="1"/>
</dbReference>
<evidence type="ECO:0000256" key="6">
    <source>
        <dbReference type="ARBA" id="ARBA00022989"/>
    </source>
</evidence>
<proteinExistence type="inferred from homology"/>
<dbReference type="AlphaFoldDB" id="A0A1G8MHZ2"/>
<comment type="function">
    <text evidence="9">Part of the tripartite ATP-independent periplasmic (TRAP) transport system.</text>
</comment>
<dbReference type="Proteomes" id="UP000199093">
    <property type="component" value="Unassembled WGS sequence"/>
</dbReference>
<evidence type="ECO:0000256" key="3">
    <source>
        <dbReference type="ARBA" id="ARBA00022475"/>
    </source>
</evidence>
<evidence type="ECO:0000256" key="8">
    <source>
        <dbReference type="ARBA" id="ARBA00038436"/>
    </source>
</evidence>
<protein>
    <recommendedName>
        <fullName evidence="9">TRAP transporter small permease protein</fullName>
    </recommendedName>
</protein>
<feature type="transmembrane region" description="Helical" evidence="9">
    <location>
        <begin position="24"/>
        <end position="49"/>
    </location>
</feature>
<evidence type="ECO:0000256" key="5">
    <source>
        <dbReference type="ARBA" id="ARBA00022692"/>
    </source>
</evidence>
<dbReference type="RefSeq" id="WP_242656710.1">
    <property type="nucleotide sequence ID" value="NZ_FNEJ01000008.1"/>
</dbReference>
<sequence length="187" mass="20599">MTPQDYHPQSPLTRALNRLDRASWSLGGAFLWLSNLCLLIMLALTAATIVLRPLGLAAYWMWPWTMVFFIWLSFFGFFALYARLKDVRVDFIAGLFGPMGMAVTRLVSDLATLSVTGVLLWQLPRVIATSRGVYDGAILPAGLELPRLALSVPLFVSAALILLTALLDLAKMAAGMPENVTDHHPEI</sequence>
<comment type="subunit">
    <text evidence="9">The complex comprises the extracytoplasmic solute receptor protein and the two transmembrane proteins.</text>
</comment>
<comment type="similarity">
    <text evidence="8 9">Belongs to the TRAP transporter small permease family.</text>
</comment>
<evidence type="ECO:0000256" key="4">
    <source>
        <dbReference type="ARBA" id="ARBA00022519"/>
    </source>
</evidence>
<evidence type="ECO:0000256" key="7">
    <source>
        <dbReference type="ARBA" id="ARBA00023136"/>
    </source>
</evidence>
<keyword evidence="6 9" id="KW-1133">Transmembrane helix</keyword>
<evidence type="ECO:0000256" key="2">
    <source>
        <dbReference type="ARBA" id="ARBA00022448"/>
    </source>
</evidence>
<evidence type="ECO:0000256" key="1">
    <source>
        <dbReference type="ARBA" id="ARBA00004429"/>
    </source>
</evidence>
<keyword evidence="4 9" id="KW-0997">Cell inner membrane</keyword>
<dbReference type="EMBL" id="FNEJ01000008">
    <property type="protein sequence ID" value="SDI67543.1"/>
    <property type="molecule type" value="Genomic_DNA"/>
</dbReference>
<evidence type="ECO:0000313" key="12">
    <source>
        <dbReference type="Proteomes" id="UP000199093"/>
    </source>
</evidence>
<dbReference type="PANTHER" id="PTHR35011">
    <property type="entry name" value="2,3-DIKETO-L-GULONATE TRAP TRANSPORTER SMALL PERMEASE PROTEIN YIAM"/>
    <property type="match status" value="1"/>
</dbReference>